<reference evidence="1" key="1">
    <citation type="submission" date="2020-11" db="EMBL/GenBank/DDBJ databases">
        <authorList>
            <consortium name="DOE Joint Genome Institute"/>
            <person name="Ahrendt S."/>
            <person name="Riley R."/>
            <person name="Andreopoulos W."/>
            <person name="Labutti K."/>
            <person name="Pangilinan J."/>
            <person name="Ruiz-Duenas F.J."/>
            <person name="Barrasa J.M."/>
            <person name="Sanchez-Garcia M."/>
            <person name="Camarero S."/>
            <person name="Miyauchi S."/>
            <person name="Serrano A."/>
            <person name="Linde D."/>
            <person name="Babiker R."/>
            <person name="Drula E."/>
            <person name="Ayuso-Fernandez I."/>
            <person name="Pacheco R."/>
            <person name="Padilla G."/>
            <person name="Ferreira P."/>
            <person name="Barriuso J."/>
            <person name="Kellner H."/>
            <person name="Castanera R."/>
            <person name="Alfaro M."/>
            <person name="Ramirez L."/>
            <person name="Pisabarro A.G."/>
            <person name="Kuo A."/>
            <person name="Tritt A."/>
            <person name="Lipzen A."/>
            <person name="He G."/>
            <person name="Yan M."/>
            <person name="Ng V."/>
            <person name="Cullen D."/>
            <person name="Martin F."/>
            <person name="Rosso M.-N."/>
            <person name="Henrissat B."/>
            <person name="Hibbett D."/>
            <person name="Martinez A.T."/>
            <person name="Grigoriev I.V."/>
        </authorList>
    </citation>
    <scope>NUCLEOTIDE SEQUENCE</scope>
    <source>
        <strain evidence="1">CBS 506.95</strain>
    </source>
</reference>
<keyword evidence="2" id="KW-1185">Reference proteome</keyword>
<gene>
    <name evidence="1" type="ORF">CPB83DRAFT_855815</name>
</gene>
<dbReference type="Proteomes" id="UP000807306">
    <property type="component" value="Unassembled WGS sequence"/>
</dbReference>
<dbReference type="OrthoDB" id="3133286at2759"/>
<name>A0A9P6EDW9_9AGAR</name>
<dbReference type="AlphaFoldDB" id="A0A9P6EDW9"/>
<evidence type="ECO:0000313" key="1">
    <source>
        <dbReference type="EMBL" id="KAF9527666.1"/>
    </source>
</evidence>
<dbReference type="EMBL" id="MU157859">
    <property type="protein sequence ID" value="KAF9527666.1"/>
    <property type="molecule type" value="Genomic_DNA"/>
</dbReference>
<evidence type="ECO:0000313" key="2">
    <source>
        <dbReference type="Proteomes" id="UP000807306"/>
    </source>
</evidence>
<dbReference type="Gene3D" id="3.30.460.40">
    <property type="match status" value="1"/>
</dbReference>
<accession>A0A9P6EDW9</accession>
<comment type="caution">
    <text evidence="1">The sequence shown here is derived from an EMBL/GenBank/DDBJ whole genome shotgun (WGS) entry which is preliminary data.</text>
</comment>
<sequence length="281" mass="31318">MSLGFKPPALSTGEILRAACYTTSALSRHKFEACLFGSVAGLLHGMDSRAPKDVDLFILNSTQDQDDEAIKDLLVQSEPERFFLVDSLTVGATHRVLWFNVDDPQVNSSQKQKVSSSKSASATSGACGQSRRVCKIDILSPQMLGLPPISSSELQYHPTLSYSSLLKTTSVSDVDPEECPVAFIPLFPLILLKLRAWEDHSLPNARDIMRDRVPQDEDDIEELLCLASTGNKSTLLRQPAKRGKYWSLGGFQSPNEAERCIRKYVEKWPRSVKRWRAIGFM</sequence>
<protein>
    <submittedName>
        <fullName evidence="1">Uncharacterized protein</fullName>
    </submittedName>
</protein>
<organism evidence="1 2">
    <name type="scientific">Crepidotus variabilis</name>
    <dbReference type="NCBI Taxonomy" id="179855"/>
    <lineage>
        <taxon>Eukaryota</taxon>
        <taxon>Fungi</taxon>
        <taxon>Dikarya</taxon>
        <taxon>Basidiomycota</taxon>
        <taxon>Agaricomycotina</taxon>
        <taxon>Agaricomycetes</taxon>
        <taxon>Agaricomycetidae</taxon>
        <taxon>Agaricales</taxon>
        <taxon>Agaricineae</taxon>
        <taxon>Crepidotaceae</taxon>
        <taxon>Crepidotus</taxon>
    </lineage>
</organism>
<proteinExistence type="predicted"/>